<feature type="compositionally biased region" description="Acidic residues" evidence="4">
    <location>
        <begin position="219"/>
        <end position="246"/>
    </location>
</feature>
<evidence type="ECO:0000256" key="3">
    <source>
        <dbReference type="ARBA" id="ARBA00023242"/>
    </source>
</evidence>
<comment type="subcellular location">
    <subcellularLocation>
        <location evidence="1">Nucleus</location>
    </subcellularLocation>
</comment>
<dbReference type="PANTHER" id="PTHR15410">
    <property type="entry name" value="HIRA-INTERACTING PROTEIN 3"/>
    <property type="match status" value="1"/>
</dbReference>
<evidence type="ECO:0000256" key="4">
    <source>
        <dbReference type="SAM" id="MobiDB-lite"/>
    </source>
</evidence>
<dbReference type="EMBL" id="HBHK01018399">
    <property type="protein sequence ID" value="CAD9693268.1"/>
    <property type="molecule type" value="Transcribed_RNA"/>
</dbReference>
<evidence type="ECO:0000259" key="5">
    <source>
        <dbReference type="Pfam" id="PF09649"/>
    </source>
</evidence>
<accession>A0A7S2S945</accession>
<dbReference type="GO" id="GO:0005634">
    <property type="term" value="C:nucleus"/>
    <property type="evidence" value="ECO:0007669"/>
    <property type="project" value="UniProtKB-SubCell"/>
</dbReference>
<reference evidence="6" key="1">
    <citation type="submission" date="2021-01" db="EMBL/GenBank/DDBJ databases">
        <authorList>
            <person name="Corre E."/>
            <person name="Pelletier E."/>
            <person name="Niang G."/>
            <person name="Scheremetjew M."/>
            <person name="Finn R."/>
            <person name="Kale V."/>
            <person name="Holt S."/>
            <person name="Cochrane G."/>
            <person name="Meng A."/>
            <person name="Brown T."/>
            <person name="Cohen L."/>
        </authorList>
    </citation>
    <scope>NUCLEOTIDE SEQUENCE</scope>
    <source>
        <strain evidence="6">NY070348D</strain>
    </source>
</reference>
<dbReference type="Pfam" id="PF09649">
    <property type="entry name" value="CHZ"/>
    <property type="match status" value="1"/>
</dbReference>
<feature type="region of interest" description="Disordered" evidence="4">
    <location>
        <begin position="58"/>
        <end position="109"/>
    </location>
</feature>
<proteinExistence type="predicted"/>
<feature type="region of interest" description="Disordered" evidence="4">
    <location>
        <begin position="180"/>
        <end position="246"/>
    </location>
</feature>
<sequence length="246" mass="26764">MDSLSTEALTSAIRDELAKPDVDATTATLKEIRSNVEVALKLDPGSLKSHGEFKEIVLGELGNMQKKRERGESEGSEEASDEENQPVKKSKKRANASSKGSSSGVQGKLKKLTQYVTAAKIGPGIYKGLPEAEDEKVRALSSLLKENHGAEFDGLVPNSKDIALVKAKTDKAKELEGIDMSNVIQGSSRSSRNKAPKSYNLDEEDEEDEDKEHGGSEENASEEEEAELDDGDDESEEEYQEESDSE</sequence>
<evidence type="ECO:0000313" key="6">
    <source>
        <dbReference type="EMBL" id="CAD9693268.1"/>
    </source>
</evidence>
<feature type="domain" description="Histone chaperone" evidence="5">
    <location>
        <begin position="171"/>
        <end position="189"/>
    </location>
</feature>
<dbReference type="InterPro" id="IPR019098">
    <property type="entry name" value="Histone_chaperone_domain_CHZ"/>
</dbReference>
<feature type="compositionally biased region" description="Acidic residues" evidence="4">
    <location>
        <begin position="201"/>
        <end position="210"/>
    </location>
</feature>
<feature type="compositionally biased region" description="Acidic residues" evidence="4">
    <location>
        <begin position="74"/>
        <end position="84"/>
    </location>
</feature>
<protein>
    <recommendedName>
        <fullName evidence="5">Histone chaperone domain-containing protein</fullName>
    </recommendedName>
</protein>
<dbReference type="PANTHER" id="PTHR15410:SF2">
    <property type="entry name" value="HIRA-INTERACTING PROTEIN 3"/>
    <property type="match status" value="1"/>
</dbReference>
<evidence type="ECO:0000256" key="2">
    <source>
        <dbReference type="ARBA" id="ARBA00023186"/>
    </source>
</evidence>
<dbReference type="InterPro" id="IPR037647">
    <property type="entry name" value="HIRIP3"/>
</dbReference>
<keyword evidence="2" id="KW-0143">Chaperone</keyword>
<dbReference type="AlphaFoldDB" id="A0A7S2S945"/>
<gene>
    <name evidence="6" type="ORF">QSP1433_LOCUS11657</name>
</gene>
<feature type="compositionally biased region" description="Low complexity" evidence="4">
    <location>
        <begin position="95"/>
        <end position="107"/>
    </location>
</feature>
<organism evidence="6">
    <name type="scientific">Mucochytrium quahogii</name>
    <dbReference type="NCBI Taxonomy" id="96639"/>
    <lineage>
        <taxon>Eukaryota</taxon>
        <taxon>Sar</taxon>
        <taxon>Stramenopiles</taxon>
        <taxon>Bigyra</taxon>
        <taxon>Labyrinthulomycetes</taxon>
        <taxon>Thraustochytrida</taxon>
        <taxon>Thraustochytriidae</taxon>
        <taxon>Mucochytrium</taxon>
    </lineage>
</organism>
<name>A0A7S2S945_9STRA</name>
<keyword evidence="3" id="KW-0539">Nucleus</keyword>
<evidence type="ECO:0000256" key="1">
    <source>
        <dbReference type="ARBA" id="ARBA00004123"/>
    </source>
</evidence>